<dbReference type="EMBL" id="JAKLJA010000004">
    <property type="protein sequence ID" value="MCG5073292.1"/>
    <property type="molecule type" value="Genomic_DNA"/>
</dbReference>
<keyword evidence="1" id="KW-0472">Membrane</keyword>
<keyword evidence="1" id="KW-0812">Transmembrane</keyword>
<evidence type="ECO:0000313" key="3">
    <source>
        <dbReference type="Proteomes" id="UP001139308"/>
    </source>
</evidence>
<proteinExistence type="predicted"/>
<gene>
    <name evidence="2" type="ORF">L5014_07925</name>
</gene>
<accession>A0A9X1RPI0</accession>
<protein>
    <submittedName>
        <fullName evidence="2">Uncharacterized protein</fullName>
    </submittedName>
</protein>
<evidence type="ECO:0000313" key="2">
    <source>
        <dbReference type="EMBL" id="MCG5073292.1"/>
    </source>
</evidence>
<evidence type="ECO:0000256" key="1">
    <source>
        <dbReference type="SAM" id="Phobius"/>
    </source>
</evidence>
<comment type="caution">
    <text evidence="2">The sequence shown here is derived from an EMBL/GenBank/DDBJ whole genome shotgun (WGS) entry which is preliminary data.</text>
</comment>
<dbReference type="Proteomes" id="UP001139308">
    <property type="component" value="Unassembled WGS sequence"/>
</dbReference>
<name>A0A9X1RPI0_9BURK</name>
<dbReference type="RefSeq" id="WP_238463212.1">
    <property type="nucleotide sequence ID" value="NZ_JAKLJA010000004.1"/>
</dbReference>
<feature type="transmembrane region" description="Helical" evidence="1">
    <location>
        <begin position="12"/>
        <end position="35"/>
    </location>
</feature>
<organism evidence="2 3">
    <name type="scientific">Paraburkholderia tagetis</name>
    <dbReference type="NCBI Taxonomy" id="2913261"/>
    <lineage>
        <taxon>Bacteria</taxon>
        <taxon>Pseudomonadati</taxon>
        <taxon>Pseudomonadota</taxon>
        <taxon>Betaproteobacteria</taxon>
        <taxon>Burkholderiales</taxon>
        <taxon>Burkholderiaceae</taxon>
        <taxon>Paraburkholderia</taxon>
    </lineage>
</organism>
<sequence>MRIKSTLARTEIDGWLVLMVGGAFFAPLFFCGFYAVFMRFFAFSCVRVGLLALPLCGAAPTFLCSGKEK</sequence>
<dbReference type="AlphaFoldDB" id="A0A9X1RPI0"/>
<keyword evidence="1" id="KW-1133">Transmembrane helix</keyword>
<reference evidence="2" key="1">
    <citation type="submission" date="2022-01" db="EMBL/GenBank/DDBJ databases">
        <title>Genome sequence and assembly of Parabukholderia sp. RG36.</title>
        <authorList>
            <person name="Chhetri G."/>
        </authorList>
    </citation>
    <scope>NUCLEOTIDE SEQUENCE</scope>
    <source>
        <strain evidence="2">RG36</strain>
    </source>
</reference>
<keyword evidence="3" id="KW-1185">Reference proteome</keyword>